<dbReference type="InterPro" id="IPR011989">
    <property type="entry name" value="ARM-like"/>
</dbReference>
<evidence type="ECO:0008006" key="3">
    <source>
        <dbReference type="Google" id="ProtNLM"/>
    </source>
</evidence>
<dbReference type="AlphaFoldDB" id="A0ABD5VHY2"/>
<protein>
    <recommendedName>
        <fullName evidence="3">HEAT repeat</fullName>
    </recommendedName>
</protein>
<comment type="caution">
    <text evidence="1">The sequence shown here is derived from an EMBL/GenBank/DDBJ whole genome shotgun (WGS) entry which is preliminary data.</text>
</comment>
<dbReference type="Gene3D" id="1.25.10.10">
    <property type="entry name" value="Leucine-rich Repeat Variant"/>
    <property type="match status" value="2"/>
</dbReference>
<evidence type="ECO:0000313" key="2">
    <source>
        <dbReference type="Proteomes" id="UP001596395"/>
    </source>
</evidence>
<keyword evidence="2" id="KW-1185">Reference proteome</keyword>
<reference evidence="1 2" key="1">
    <citation type="journal article" date="2019" name="Int. J. Syst. Evol. Microbiol.">
        <title>The Global Catalogue of Microorganisms (GCM) 10K type strain sequencing project: providing services to taxonomists for standard genome sequencing and annotation.</title>
        <authorList>
            <consortium name="The Broad Institute Genomics Platform"/>
            <consortium name="The Broad Institute Genome Sequencing Center for Infectious Disease"/>
            <person name="Wu L."/>
            <person name="Ma J."/>
        </authorList>
    </citation>
    <scope>NUCLEOTIDE SEQUENCE [LARGE SCALE GENOMIC DNA]</scope>
    <source>
        <strain evidence="1 2">GX26</strain>
    </source>
</reference>
<dbReference type="InterPro" id="IPR016024">
    <property type="entry name" value="ARM-type_fold"/>
</dbReference>
<dbReference type="Proteomes" id="UP001596395">
    <property type="component" value="Unassembled WGS sequence"/>
</dbReference>
<sequence length="995" mass="107367">MRSPNGFESWESYREFVERSQRELFDPLYDAFQADALDLPEEFHSGPLLDDGTKLDPDWPSAFDDKWMDRDLHYADSVEYFLWHDDAMSPANGDVDPGIIGEQQEVRDTDFEHHRKQREGAKADAAGYSDMDDERYLYYEVQAPTGALATENYLDAASAFLAGLAQTTPEDRGRIYDATGDPSSYENTTAYFVVEWLFEPFDREAFVDGSAQAAAFEAQRERYEKLAPQTVWATSTVPTLAVDDENQPDGVGHPRTWTVQPSSALAGFEHAIDGPSDATATVTVEREYAIVTPTRHRLTQFRLGVVEESDDAFPASHGDEVLVAPANAVEPADGERARDDEGLTATQRAVVTTVDTDPDAVTTDEVDDLVTWATTAEPGPRARTSEALGTVAVDTGAEQRHVDALAEALADPELDVRKAAAGALHAISDVEPTAVAAATDALVDALDDDGDDTESIREDAAGALAALAAADASALRDHAPALCRALDERAGHQPGDTATVRASLAAALDDLREVGVDVFDTIPEAIITTATVGTDDERDPAKRTLVAALAGDDDGSVFDEVVDTATDVLVSNLEEPYPHKQHRAGQGLERLAALDPEIVVAVDVRDTLLALIRGEHHPGLNPNGTEPALRLLGALYETHPEYVLGDGNLPDALVTGRGEFDGVRELHATVLGRLGYHEPSVADAVVDPLFETATSDYHRCGPRDSAARALCMIGAADRSRLEGAIGDTHPSQLAQSVDAAMHHIYKTHQHSHLRSKAVQTASLAGTPVLTDDAWDRVTNGRTSTLPERRLAAVSVIEQVANTDRAFFADHGGFGWLRAVVTDDDDPRVAAEALRVLTALWVDDPEFVATRAVPLDEDTIAETDDGVVVEDVGGRTELSFPDASTVPEKTGVNVLELLVDALDASTRPAQLRVAEALEGLADDGNSDAAVTVDDVENHADVLGDVVDANADADWRERVLELLERAASEHPDRVRRVLDDLDPVVHERVERAMPADE</sequence>
<proteinExistence type="predicted"/>
<dbReference type="RefSeq" id="WP_336350504.1">
    <property type="nucleotide sequence ID" value="NZ_JAZAQL010000002.1"/>
</dbReference>
<name>A0ABD5VHY2_9EURY</name>
<accession>A0ABD5VHY2</accession>
<evidence type="ECO:0000313" key="1">
    <source>
        <dbReference type="EMBL" id="MFC6953546.1"/>
    </source>
</evidence>
<dbReference type="EMBL" id="JBHSXN010000002">
    <property type="protein sequence ID" value="MFC6953546.1"/>
    <property type="molecule type" value="Genomic_DNA"/>
</dbReference>
<dbReference type="SUPFAM" id="SSF48371">
    <property type="entry name" value="ARM repeat"/>
    <property type="match status" value="2"/>
</dbReference>
<organism evidence="1 2">
    <name type="scientific">Halorubellus litoreus</name>
    <dbReference type="NCBI Taxonomy" id="755308"/>
    <lineage>
        <taxon>Archaea</taxon>
        <taxon>Methanobacteriati</taxon>
        <taxon>Methanobacteriota</taxon>
        <taxon>Stenosarchaea group</taxon>
        <taxon>Halobacteria</taxon>
        <taxon>Halobacteriales</taxon>
        <taxon>Halorubellaceae</taxon>
        <taxon>Halorubellus</taxon>
    </lineage>
</organism>
<gene>
    <name evidence="1" type="ORF">ACFQGB_11795</name>
</gene>